<feature type="region of interest" description="Disordered" evidence="1">
    <location>
        <begin position="260"/>
        <end position="332"/>
    </location>
</feature>
<sequence length="412" mass="45646">MPTLEQRHAACTHLNVTRLFDPFESNKCQMCGRTSSFGWLYRCTQDYDSFLPESDFTCTESEASDSRLSDGVATSQLSQSILRGIKDGHYTTPQVHLLEAQKLQVRRLIAMQEERLENLPDSSETSRSLSSSDSVPESTALATVKIPEALQPRSKNIRSLPATKSTAAYGGNHTQLPPGPRRTRVEPLFPNCHFICCQSCRPAYRDRAFQSLNAILSEPVRQPPQWELENRRISDADTLKKLGTPLPRPQLRRVHQKLDNLKDLTGSQTLGSGENSETISEAEQTGGKFRQRSGFRKRVKRALGAIDQSKRLAKSSNTSRHSSKSSSRDSLVQMSRSMFVKRRSKQGEKENTIVTSRALQESLVLMLAANTPLPRASEDSGSLGGGEVKVEDGVAVTEEGVEMSAADIIIQV</sequence>
<feature type="compositionally biased region" description="Polar residues" evidence="1">
    <location>
        <begin position="265"/>
        <end position="283"/>
    </location>
</feature>
<proteinExistence type="predicted"/>
<feature type="compositionally biased region" description="Basic residues" evidence="1">
    <location>
        <begin position="289"/>
        <end position="301"/>
    </location>
</feature>
<dbReference type="EMBL" id="JAACFV010000080">
    <property type="protein sequence ID" value="KAF7506811.1"/>
    <property type="molecule type" value="Genomic_DNA"/>
</dbReference>
<feature type="compositionally biased region" description="Low complexity" evidence="1">
    <location>
        <begin position="119"/>
        <end position="139"/>
    </location>
</feature>
<accession>A0A8H7AGU5</accession>
<dbReference type="AlphaFoldDB" id="A0A8H7AGU5"/>
<evidence type="ECO:0000313" key="2">
    <source>
        <dbReference type="EMBL" id="KAF7506811.1"/>
    </source>
</evidence>
<feature type="compositionally biased region" description="Low complexity" evidence="1">
    <location>
        <begin position="315"/>
        <end position="330"/>
    </location>
</feature>
<comment type="caution">
    <text evidence="2">The sequence shown here is derived from an EMBL/GenBank/DDBJ whole genome shotgun (WGS) entry which is preliminary data.</text>
</comment>
<feature type="region of interest" description="Disordered" evidence="1">
    <location>
        <begin position="116"/>
        <end position="182"/>
    </location>
</feature>
<gene>
    <name evidence="2" type="ORF">GJ744_011423</name>
</gene>
<keyword evidence="3" id="KW-1185">Reference proteome</keyword>
<organism evidence="2 3">
    <name type="scientific">Endocarpon pusillum</name>
    <dbReference type="NCBI Taxonomy" id="364733"/>
    <lineage>
        <taxon>Eukaryota</taxon>
        <taxon>Fungi</taxon>
        <taxon>Dikarya</taxon>
        <taxon>Ascomycota</taxon>
        <taxon>Pezizomycotina</taxon>
        <taxon>Eurotiomycetes</taxon>
        <taxon>Chaetothyriomycetidae</taxon>
        <taxon>Verrucariales</taxon>
        <taxon>Verrucariaceae</taxon>
        <taxon>Endocarpon</taxon>
    </lineage>
</organism>
<dbReference type="OrthoDB" id="4776522at2759"/>
<evidence type="ECO:0000256" key="1">
    <source>
        <dbReference type="SAM" id="MobiDB-lite"/>
    </source>
</evidence>
<protein>
    <submittedName>
        <fullName evidence="2">Uncharacterized protein</fullName>
    </submittedName>
</protein>
<name>A0A8H7AGU5_9EURO</name>
<evidence type="ECO:0000313" key="3">
    <source>
        <dbReference type="Proteomes" id="UP000606974"/>
    </source>
</evidence>
<dbReference type="Proteomes" id="UP000606974">
    <property type="component" value="Unassembled WGS sequence"/>
</dbReference>
<reference evidence="2" key="1">
    <citation type="submission" date="2020-02" db="EMBL/GenBank/DDBJ databases">
        <authorList>
            <person name="Palmer J.M."/>
        </authorList>
    </citation>
    <scope>NUCLEOTIDE SEQUENCE</scope>
    <source>
        <strain evidence="2">EPUS1.4</strain>
        <tissue evidence="2">Thallus</tissue>
    </source>
</reference>